<name>A0A7C9RK49_9BRAD</name>
<feature type="domain" description="Integrase catalytic" evidence="2">
    <location>
        <begin position="204"/>
        <end position="367"/>
    </location>
</feature>
<dbReference type="PANTHER" id="PTHR47515">
    <property type="entry name" value="LOW CALCIUM RESPONSE LOCUS PROTEIN T"/>
    <property type="match status" value="1"/>
</dbReference>
<dbReference type="GO" id="GO:0015074">
    <property type="term" value="P:DNA integration"/>
    <property type="evidence" value="ECO:0007669"/>
    <property type="project" value="InterPro"/>
</dbReference>
<dbReference type="PANTHER" id="PTHR47515:SF1">
    <property type="entry name" value="BLR2054 PROTEIN"/>
    <property type="match status" value="1"/>
</dbReference>
<organism evidence="3 4">
    <name type="scientific">Candidatus Afipia apatlaquensis</name>
    <dbReference type="NCBI Taxonomy" id="2712852"/>
    <lineage>
        <taxon>Bacteria</taxon>
        <taxon>Pseudomonadati</taxon>
        <taxon>Pseudomonadota</taxon>
        <taxon>Alphaproteobacteria</taxon>
        <taxon>Hyphomicrobiales</taxon>
        <taxon>Nitrobacteraceae</taxon>
        <taxon>Afipia</taxon>
    </lineage>
</organism>
<dbReference type="GO" id="GO:0004803">
    <property type="term" value="F:transposase activity"/>
    <property type="evidence" value="ECO:0007669"/>
    <property type="project" value="InterPro"/>
</dbReference>
<gene>
    <name evidence="3" type="ORF">G4V63_30325</name>
</gene>
<dbReference type="SUPFAM" id="SSF53098">
    <property type="entry name" value="Ribonuclease H-like"/>
    <property type="match status" value="1"/>
</dbReference>
<dbReference type="Gene3D" id="3.30.420.10">
    <property type="entry name" value="Ribonuclease H-like superfamily/Ribonuclease H"/>
    <property type="match status" value="1"/>
</dbReference>
<dbReference type="Pfam" id="PF13276">
    <property type="entry name" value="HTH_21"/>
    <property type="match status" value="1"/>
</dbReference>
<evidence type="ECO:0000313" key="4">
    <source>
        <dbReference type="Proteomes" id="UP000480266"/>
    </source>
</evidence>
<feature type="region of interest" description="Disordered" evidence="1">
    <location>
        <begin position="353"/>
        <end position="378"/>
    </location>
</feature>
<comment type="caution">
    <text evidence="3">The sequence shown here is derived from an EMBL/GenBank/DDBJ whole genome shotgun (WGS) entry which is preliminary data.</text>
</comment>
<dbReference type="InterPro" id="IPR001584">
    <property type="entry name" value="Integrase_cat-core"/>
</dbReference>
<dbReference type="GO" id="GO:0006313">
    <property type="term" value="P:DNA transposition"/>
    <property type="evidence" value="ECO:0007669"/>
    <property type="project" value="InterPro"/>
</dbReference>
<accession>A0A7C9RK49</accession>
<dbReference type="AlphaFoldDB" id="A0A7C9RK49"/>
<reference evidence="3" key="1">
    <citation type="submission" date="2020-02" db="EMBL/GenBank/DDBJ databases">
        <title>Draft genome sequence of Candidatus Afipia apatlaquensis IBT-C3, a potential strain for decolorization of textile dyes.</title>
        <authorList>
            <person name="Sanchez-Reyes A."/>
            <person name="Breton-Deval L."/>
            <person name="Mangelson H."/>
            <person name="Sanchez-Flores A."/>
        </authorList>
    </citation>
    <scope>NUCLEOTIDE SEQUENCE [LARGE SCALE GENOMIC DNA]</scope>
    <source>
        <strain evidence="3">IBT-C3</strain>
    </source>
</reference>
<keyword evidence="4" id="KW-1185">Reference proteome</keyword>
<dbReference type="InterPro" id="IPR009057">
    <property type="entry name" value="Homeodomain-like_sf"/>
</dbReference>
<dbReference type="Pfam" id="PF01527">
    <property type="entry name" value="HTH_Tnp_1"/>
    <property type="match status" value="1"/>
</dbReference>
<evidence type="ECO:0000259" key="2">
    <source>
        <dbReference type="PROSITE" id="PS50994"/>
    </source>
</evidence>
<dbReference type="SUPFAM" id="SSF46689">
    <property type="entry name" value="Homeodomain-like"/>
    <property type="match status" value="1"/>
</dbReference>
<dbReference type="InterPro" id="IPR025948">
    <property type="entry name" value="HTH-like_dom"/>
</dbReference>
<dbReference type="InterPro" id="IPR002514">
    <property type="entry name" value="Transposase_8"/>
</dbReference>
<dbReference type="NCBIfam" id="NF033516">
    <property type="entry name" value="transpos_IS3"/>
    <property type="match status" value="1"/>
</dbReference>
<evidence type="ECO:0000313" key="3">
    <source>
        <dbReference type="EMBL" id="NGX99339.1"/>
    </source>
</evidence>
<dbReference type="Proteomes" id="UP000480266">
    <property type="component" value="Unassembled WGS sequence"/>
</dbReference>
<dbReference type="EMBL" id="JAAMRR010001553">
    <property type="protein sequence ID" value="NGX99339.1"/>
    <property type="molecule type" value="Genomic_DNA"/>
</dbReference>
<protein>
    <submittedName>
        <fullName evidence="3">IS3 family transposase</fullName>
    </submittedName>
</protein>
<sequence>MPKKRFSAEQIVVVLRQIEVLMSQGKSPPVACREAGISQQSYYRWRKEYGGLELDQAKRMKDLERENVRLKRLVADLSLEKQVLKDVAFGKLVSPERRRQAVEGIRRKYGLSERHACRIVGQPRGTQRYSTIVRADEDALTRAIISLASQYGRYGYRRIAQLLADAGWQVGCDRVQRIWRREGLKVPRKQKPRGRLWLNDGSCIRLRPQHRNHVWSYDFVEAQTHDGRKLRLMTLIDEFTRECLAIRVARRINSFGVIETMADVMLAKGVPEHIRSDNGAEMTAKIVRSWFAKLGAKTLYIEPGSPWENGYCESFNGKLRDELLNGEIFYSLKEATVVIEQWRKHYNTIRPHSSLNYRPPAPHTSAPATHLDRSAAMQ</sequence>
<dbReference type="GO" id="GO:0003677">
    <property type="term" value="F:DNA binding"/>
    <property type="evidence" value="ECO:0007669"/>
    <property type="project" value="InterPro"/>
</dbReference>
<dbReference type="PROSITE" id="PS50994">
    <property type="entry name" value="INTEGRASE"/>
    <property type="match status" value="1"/>
</dbReference>
<dbReference type="InterPro" id="IPR036397">
    <property type="entry name" value="RNaseH_sf"/>
</dbReference>
<dbReference type="Pfam" id="PF13683">
    <property type="entry name" value="rve_3"/>
    <property type="match status" value="1"/>
</dbReference>
<dbReference type="InterPro" id="IPR012337">
    <property type="entry name" value="RNaseH-like_sf"/>
</dbReference>
<dbReference type="InterPro" id="IPR048020">
    <property type="entry name" value="Transpos_IS3"/>
</dbReference>
<proteinExistence type="predicted"/>
<evidence type="ECO:0000256" key="1">
    <source>
        <dbReference type="SAM" id="MobiDB-lite"/>
    </source>
</evidence>